<feature type="compositionally biased region" description="Basic and acidic residues" evidence="1">
    <location>
        <begin position="424"/>
        <end position="438"/>
    </location>
</feature>
<comment type="caution">
    <text evidence="2">The sequence shown here is derived from an EMBL/GenBank/DDBJ whole genome shotgun (WGS) entry which is preliminary data.</text>
</comment>
<dbReference type="GeneID" id="80913613"/>
<dbReference type="RefSeq" id="XP_056068093.1">
    <property type="nucleotide sequence ID" value="XM_056218828.1"/>
</dbReference>
<proteinExistence type="predicted"/>
<sequence length="458" mass="51472">MAQDRSQFPKDAQANRFTGSRPDLTLSSQHPGSFMKYTDERSLQLEQCWTTSQSGLADNKSVKAVEKIPDGKSEQQQIKTNIVQPPATSSNWNDIPDDMLRAPFRGRNPKNHKAMSKARNAGVQAWRAMYGGDEGFPDEELFDSMDHTADAQAPATPAKLTLHRVKKMKPAPYVQKFKLKNSEPPEGMVAGPECDRENMNNDEEKVVFPLHTNRPVAWWESSSKLDLSSDGSNVNLLGTENEHKTPKAHDIGPSVDKEPNLEDDFTEHDYLKAKAAAGEPTILPKDMLARLREQVKADEERHREQDPRYQHELVLAKVNAAQAEREANVPNEVLYPEKGAHGEKCYLDNEQWDLLEEFEVQDEPELEDEPEPMNTLRPENTMDASEVPDSEKKVESMSSGTSGRDGTMYGWASKAGNVFTSKLATKEPDSPKPNDRRKTGWTLADVLEEDEVMSSRRA</sequence>
<dbReference type="Proteomes" id="UP001140513">
    <property type="component" value="Unassembled WGS sequence"/>
</dbReference>
<feature type="compositionally biased region" description="Acidic residues" evidence="1">
    <location>
        <begin position="361"/>
        <end position="371"/>
    </location>
</feature>
<evidence type="ECO:0000313" key="2">
    <source>
        <dbReference type="EMBL" id="KAJ4348705.1"/>
    </source>
</evidence>
<evidence type="ECO:0000256" key="1">
    <source>
        <dbReference type="SAM" id="MobiDB-lite"/>
    </source>
</evidence>
<reference evidence="2" key="1">
    <citation type="submission" date="2022-10" db="EMBL/GenBank/DDBJ databases">
        <title>Tapping the CABI collections for fungal endophytes: first genome assemblies for Collariella, Neodidymelliopsis, Ascochyta clinopodiicola, Didymella pomorum, Didymosphaeria variabile, Neocosmospora piperis and Neocucurbitaria cava.</title>
        <authorList>
            <person name="Hill R."/>
        </authorList>
    </citation>
    <scope>NUCLEOTIDE SEQUENCE</scope>
    <source>
        <strain evidence="2">IMI 356815</strain>
    </source>
</reference>
<gene>
    <name evidence="2" type="ORF">N0V89_010083</name>
</gene>
<feature type="region of interest" description="Disordered" evidence="1">
    <location>
        <begin position="361"/>
        <end position="443"/>
    </location>
</feature>
<keyword evidence="3" id="KW-1185">Reference proteome</keyword>
<evidence type="ECO:0000313" key="3">
    <source>
        <dbReference type="Proteomes" id="UP001140513"/>
    </source>
</evidence>
<feature type="compositionally biased region" description="Polar residues" evidence="1">
    <location>
        <begin position="74"/>
        <end position="93"/>
    </location>
</feature>
<protein>
    <submittedName>
        <fullName evidence="2">Uncharacterized protein</fullName>
    </submittedName>
</protein>
<accession>A0A9W9C892</accession>
<organism evidence="2 3">
    <name type="scientific">Didymosphaeria variabile</name>
    <dbReference type="NCBI Taxonomy" id="1932322"/>
    <lineage>
        <taxon>Eukaryota</taxon>
        <taxon>Fungi</taxon>
        <taxon>Dikarya</taxon>
        <taxon>Ascomycota</taxon>
        <taxon>Pezizomycotina</taxon>
        <taxon>Dothideomycetes</taxon>
        <taxon>Pleosporomycetidae</taxon>
        <taxon>Pleosporales</taxon>
        <taxon>Massarineae</taxon>
        <taxon>Didymosphaeriaceae</taxon>
        <taxon>Didymosphaeria</taxon>
    </lineage>
</organism>
<dbReference type="AlphaFoldDB" id="A0A9W9C892"/>
<feature type="region of interest" description="Disordered" evidence="1">
    <location>
        <begin position="1"/>
        <end position="34"/>
    </location>
</feature>
<feature type="region of interest" description="Disordered" evidence="1">
    <location>
        <begin position="240"/>
        <end position="260"/>
    </location>
</feature>
<name>A0A9W9C892_9PLEO</name>
<dbReference type="EMBL" id="JAPEUX010000007">
    <property type="protein sequence ID" value="KAJ4348705.1"/>
    <property type="molecule type" value="Genomic_DNA"/>
</dbReference>
<feature type="region of interest" description="Disordered" evidence="1">
    <location>
        <begin position="66"/>
        <end position="97"/>
    </location>
</feature>
<dbReference type="OrthoDB" id="3795149at2759"/>